<feature type="compositionally biased region" description="Low complexity" evidence="1">
    <location>
        <begin position="1"/>
        <end position="54"/>
    </location>
</feature>
<name>A0A4P9WDM2_9FUNG</name>
<protein>
    <submittedName>
        <fullName evidence="2">Uncharacterized protein</fullName>
    </submittedName>
</protein>
<dbReference type="Proteomes" id="UP000269721">
    <property type="component" value="Unassembled WGS sequence"/>
</dbReference>
<dbReference type="EMBL" id="KZ995895">
    <property type="protein sequence ID" value="RKO89773.1"/>
    <property type="molecule type" value="Genomic_DNA"/>
</dbReference>
<evidence type="ECO:0000313" key="2">
    <source>
        <dbReference type="EMBL" id="RKO89773.1"/>
    </source>
</evidence>
<gene>
    <name evidence="2" type="ORF">BDK51DRAFT_40763</name>
</gene>
<dbReference type="AlphaFoldDB" id="A0A4P9WDM2"/>
<evidence type="ECO:0000256" key="1">
    <source>
        <dbReference type="SAM" id="MobiDB-lite"/>
    </source>
</evidence>
<feature type="region of interest" description="Disordered" evidence="1">
    <location>
        <begin position="1"/>
        <end position="55"/>
    </location>
</feature>
<organism evidence="2 3">
    <name type="scientific">Blyttiomyces helicus</name>
    <dbReference type="NCBI Taxonomy" id="388810"/>
    <lineage>
        <taxon>Eukaryota</taxon>
        <taxon>Fungi</taxon>
        <taxon>Fungi incertae sedis</taxon>
        <taxon>Chytridiomycota</taxon>
        <taxon>Chytridiomycota incertae sedis</taxon>
        <taxon>Chytridiomycetes</taxon>
        <taxon>Chytridiomycetes incertae sedis</taxon>
        <taxon>Blyttiomyces</taxon>
    </lineage>
</organism>
<accession>A0A4P9WDM2</accession>
<proteinExistence type="predicted"/>
<keyword evidence="3" id="KW-1185">Reference proteome</keyword>
<reference evidence="3" key="1">
    <citation type="journal article" date="2018" name="Nat. Microbiol.">
        <title>Leveraging single-cell genomics to expand the fungal tree of life.</title>
        <authorList>
            <person name="Ahrendt S.R."/>
            <person name="Quandt C.A."/>
            <person name="Ciobanu D."/>
            <person name="Clum A."/>
            <person name="Salamov A."/>
            <person name="Andreopoulos B."/>
            <person name="Cheng J.F."/>
            <person name="Woyke T."/>
            <person name="Pelin A."/>
            <person name="Henrissat B."/>
            <person name="Reynolds N.K."/>
            <person name="Benny G.L."/>
            <person name="Smith M.E."/>
            <person name="James T.Y."/>
            <person name="Grigoriev I.V."/>
        </authorList>
    </citation>
    <scope>NUCLEOTIDE SEQUENCE [LARGE SCALE GENOMIC DNA]</scope>
</reference>
<sequence length="213" mass="22233">APRTSLAKTTPPASTASHATATSAGPACSPGAAATRSPTAATAPAPRSTSGSASFRRLVTRSSTVAPFPTPGCASTVGLWSIMSMGASIISVWTWAAHAKVEKVGGSAVAQNGEDVFSDHVVFKRRRTTIRRENPELSIDVTKKNAGAYKLVSKASALLATLHSGTLALSSSEGFLNSYILDFKGQTVLVKNVREASVREFARKIEDGRWDSG</sequence>
<feature type="non-terminal residue" evidence="2">
    <location>
        <position position="1"/>
    </location>
</feature>
<evidence type="ECO:0000313" key="3">
    <source>
        <dbReference type="Proteomes" id="UP000269721"/>
    </source>
</evidence>